<name>A0A978UUP5_ZIZJJ</name>
<comment type="caution">
    <text evidence="1">The sequence shown here is derived from an EMBL/GenBank/DDBJ whole genome shotgun (WGS) entry which is preliminary data.</text>
</comment>
<organism evidence="1 2">
    <name type="scientific">Ziziphus jujuba var. spinosa</name>
    <dbReference type="NCBI Taxonomy" id="714518"/>
    <lineage>
        <taxon>Eukaryota</taxon>
        <taxon>Viridiplantae</taxon>
        <taxon>Streptophyta</taxon>
        <taxon>Embryophyta</taxon>
        <taxon>Tracheophyta</taxon>
        <taxon>Spermatophyta</taxon>
        <taxon>Magnoliopsida</taxon>
        <taxon>eudicotyledons</taxon>
        <taxon>Gunneridae</taxon>
        <taxon>Pentapetalae</taxon>
        <taxon>rosids</taxon>
        <taxon>fabids</taxon>
        <taxon>Rosales</taxon>
        <taxon>Rhamnaceae</taxon>
        <taxon>Paliureae</taxon>
        <taxon>Ziziphus</taxon>
    </lineage>
</organism>
<dbReference type="PANTHER" id="PTHR48065">
    <property type="entry name" value="OS10G0469600 PROTEIN"/>
    <property type="match status" value="1"/>
</dbReference>
<evidence type="ECO:0000313" key="2">
    <source>
        <dbReference type="Proteomes" id="UP000813462"/>
    </source>
</evidence>
<sequence>MLRFLDISQNQFDANLTVLPSLNSIDLSHNQIRGNVPKWLWHVGSDSVYYLHLCNNFFTSGDQIPNKRLQILDFHFNTLRGHVPIPPPSIEIFLVSNNQLTGEVPISICNLKSFQALGLAHNSLNGNLLPCVGDLSGNLMILDMRMNKFDGRIPTTLFANNAH</sequence>
<proteinExistence type="predicted"/>
<evidence type="ECO:0000313" key="1">
    <source>
        <dbReference type="EMBL" id="KAH7518595.1"/>
    </source>
</evidence>
<dbReference type="InterPro" id="IPR032675">
    <property type="entry name" value="LRR_dom_sf"/>
</dbReference>
<dbReference type="InterPro" id="IPR001611">
    <property type="entry name" value="Leu-rich_rpt"/>
</dbReference>
<dbReference type="EMBL" id="JAEACU010000009">
    <property type="protein sequence ID" value="KAH7518595.1"/>
    <property type="molecule type" value="Genomic_DNA"/>
</dbReference>
<reference evidence="1" key="1">
    <citation type="journal article" date="2021" name="Front. Plant Sci.">
        <title>Chromosome-Scale Genome Assembly for Chinese Sour Jujube and Insights Into Its Genome Evolution and Domestication Signature.</title>
        <authorList>
            <person name="Shen L.-Y."/>
            <person name="Luo H."/>
            <person name="Wang X.-L."/>
            <person name="Wang X.-M."/>
            <person name="Qiu X.-J."/>
            <person name="Liu H."/>
            <person name="Zhou S.-S."/>
            <person name="Jia K.-H."/>
            <person name="Nie S."/>
            <person name="Bao Y.-T."/>
            <person name="Zhang R.-G."/>
            <person name="Yun Q.-Z."/>
            <person name="Chai Y.-H."/>
            <person name="Lu J.-Y."/>
            <person name="Li Y."/>
            <person name="Zhao S.-W."/>
            <person name="Mao J.-F."/>
            <person name="Jia S.-G."/>
            <person name="Mao Y.-M."/>
        </authorList>
    </citation>
    <scope>NUCLEOTIDE SEQUENCE</scope>
    <source>
        <strain evidence="1">AT0</strain>
        <tissue evidence="1">Leaf</tissue>
    </source>
</reference>
<accession>A0A978UUP5</accession>
<dbReference type="Gene3D" id="3.80.10.10">
    <property type="entry name" value="Ribonuclease Inhibitor"/>
    <property type="match status" value="1"/>
</dbReference>
<dbReference type="PANTHER" id="PTHR48065:SF5">
    <property type="entry name" value="RECEPTOR-LIKE PROTEIN CF-9 HOMOLOG"/>
    <property type="match status" value="1"/>
</dbReference>
<gene>
    <name evidence="1" type="ORF">FEM48_Zijuj09G0188000</name>
</gene>
<dbReference type="Pfam" id="PF00560">
    <property type="entry name" value="LRR_1"/>
    <property type="match status" value="2"/>
</dbReference>
<dbReference type="Proteomes" id="UP000813462">
    <property type="component" value="Unassembled WGS sequence"/>
</dbReference>
<protein>
    <submittedName>
        <fullName evidence="1">Uncharacterized protein</fullName>
    </submittedName>
</protein>
<dbReference type="SUPFAM" id="SSF52058">
    <property type="entry name" value="L domain-like"/>
    <property type="match status" value="1"/>
</dbReference>
<dbReference type="AlphaFoldDB" id="A0A978UUP5"/>